<dbReference type="AlphaFoldDB" id="A0A3S3QKA4"/>
<dbReference type="EMBL" id="MTKO01000052">
    <property type="protein sequence ID" value="RWX46778.1"/>
    <property type="molecule type" value="Genomic_DNA"/>
</dbReference>
<accession>A0A3S3QKA4</accession>
<organism evidence="1 2">
    <name type="scientific">Candidatus Electrothrix aarhusensis</name>
    <dbReference type="NCBI Taxonomy" id="1859131"/>
    <lineage>
        <taxon>Bacteria</taxon>
        <taxon>Pseudomonadati</taxon>
        <taxon>Thermodesulfobacteriota</taxon>
        <taxon>Desulfobulbia</taxon>
        <taxon>Desulfobulbales</taxon>
        <taxon>Desulfobulbaceae</taxon>
        <taxon>Candidatus Electrothrix</taxon>
    </lineage>
</organism>
<evidence type="ECO:0008006" key="3">
    <source>
        <dbReference type="Google" id="ProtNLM"/>
    </source>
</evidence>
<evidence type="ECO:0000313" key="2">
    <source>
        <dbReference type="Proteomes" id="UP000287853"/>
    </source>
</evidence>
<dbReference type="Gene3D" id="3.40.50.300">
    <property type="entry name" value="P-loop containing nucleotide triphosphate hydrolases"/>
    <property type="match status" value="1"/>
</dbReference>
<gene>
    <name evidence="1" type="ORF">H206_01815</name>
</gene>
<name>A0A3S3QKA4_9BACT</name>
<protein>
    <recommendedName>
        <fullName evidence="3">Sulphotransferase Stf0 domain-containing protein</fullName>
    </recommendedName>
</protein>
<sequence>MDADTLIKHIRKKRIIFTVTTGRSGTAYLASIFGFAQGVFAEHEPNPEFAEVMRAVQNDPELARRFLLEKKLPAILESPGDIYVEASHLACKGFLIPLLELGIVPDLIIHRRASRDVALSLLRMGTIPARSDKGLRFYLSPDDPGVLKIRNWQQLTDYQLCYWYCLEIERRAGEYSEMFKKNGARITETTLSSLKTFSGLQDCFSDLDLKMKFPACLTRLRFLRSARVKVNESKETKKDVMVPDNLDELEDEVIKVIGLDKR</sequence>
<keyword evidence="2" id="KW-1185">Reference proteome</keyword>
<reference evidence="1 2" key="1">
    <citation type="submission" date="2017-01" db="EMBL/GenBank/DDBJ databases">
        <title>The cable genome- insights into the physiology and evolution of filamentous bacteria capable of sulfide oxidation via long distance electron transfer.</title>
        <authorList>
            <person name="Schreiber L."/>
            <person name="Bjerg J.T."/>
            <person name="Boggild A."/>
            <person name="Van De Vossenberg J."/>
            <person name="Meysman F."/>
            <person name="Nielsen L.P."/>
            <person name="Schramm A."/>
            <person name="Kjeldsen K.U."/>
        </authorList>
    </citation>
    <scope>NUCLEOTIDE SEQUENCE [LARGE SCALE GENOMIC DNA]</scope>
    <source>
        <strain evidence="1">MCF</strain>
    </source>
</reference>
<comment type="caution">
    <text evidence="1">The sequence shown here is derived from an EMBL/GenBank/DDBJ whole genome shotgun (WGS) entry which is preliminary data.</text>
</comment>
<dbReference type="Proteomes" id="UP000287853">
    <property type="component" value="Unassembled WGS sequence"/>
</dbReference>
<dbReference type="InterPro" id="IPR027417">
    <property type="entry name" value="P-loop_NTPase"/>
</dbReference>
<evidence type="ECO:0000313" key="1">
    <source>
        <dbReference type="EMBL" id="RWX46778.1"/>
    </source>
</evidence>
<proteinExistence type="predicted"/>